<name>A0A5C2SB99_9APHY</name>
<protein>
    <recommendedName>
        <fullName evidence="5">Secreted protein</fullName>
    </recommendedName>
</protein>
<evidence type="ECO:0000313" key="3">
    <source>
        <dbReference type="EMBL" id="RPD61115.1"/>
    </source>
</evidence>
<organism evidence="3 4">
    <name type="scientific">Lentinus tigrinus ALCF2SS1-6</name>
    <dbReference type="NCBI Taxonomy" id="1328759"/>
    <lineage>
        <taxon>Eukaryota</taxon>
        <taxon>Fungi</taxon>
        <taxon>Dikarya</taxon>
        <taxon>Basidiomycota</taxon>
        <taxon>Agaricomycotina</taxon>
        <taxon>Agaricomycetes</taxon>
        <taxon>Polyporales</taxon>
        <taxon>Polyporaceae</taxon>
        <taxon>Lentinus</taxon>
    </lineage>
</organism>
<gene>
    <name evidence="3" type="ORF">L227DRAFT_76166</name>
</gene>
<evidence type="ECO:0000256" key="1">
    <source>
        <dbReference type="SAM" id="MobiDB-lite"/>
    </source>
</evidence>
<feature type="signal peptide" evidence="2">
    <location>
        <begin position="1"/>
        <end position="19"/>
    </location>
</feature>
<keyword evidence="4" id="KW-1185">Reference proteome</keyword>
<proteinExistence type="predicted"/>
<sequence length="126" mass="13349">MASDPRGLWGLCLLLDCFGAPLRPPCLSETSRIFASVSMSPALRRALAAMARVPGAGVGLENAGCDMVGSGGALVPSKFCACGRLRRGVDGMMFVAKTVATPQERALWRGRGKREAKRRQGRLDDG</sequence>
<accession>A0A5C2SB99</accession>
<reference evidence="3" key="1">
    <citation type="journal article" date="2018" name="Genome Biol. Evol.">
        <title>Genomics and development of Lentinus tigrinus, a white-rot wood-decaying mushroom with dimorphic fruiting bodies.</title>
        <authorList>
            <person name="Wu B."/>
            <person name="Xu Z."/>
            <person name="Knudson A."/>
            <person name="Carlson A."/>
            <person name="Chen N."/>
            <person name="Kovaka S."/>
            <person name="LaButti K."/>
            <person name="Lipzen A."/>
            <person name="Pennachio C."/>
            <person name="Riley R."/>
            <person name="Schakwitz W."/>
            <person name="Umezawa K."/>
            <person name="Ohm R.A."/>
            <person name="Grigoriev I.V."/>
            <person name="Nagy L.G."/>
            <person name="Gibbons J."/>
            <person name="Hibbett D."/>
        </authorList>
    </citation>
    <scope>NUCLEOTIDE SEQUENCE [LARGE SCALE GENOMIC DNA]</scope>
    <source>
        <strain evidence="3">ALCF2SS1-6</strain>
    </source>
</reference>
<dbReference type="AlphaFoldDB" id="A0A5C2SB99"/>
<keyword evidence="2" id="KW-0732">Signal</keyword>
<feature type="chain" id="PRO_5022823900" description="Secreted protein" evidence="2">
    <location>
        <begin position="20"/>
        <end position="126"/>
    </location>
</feature>
<feature type="compositionally biased region" description="Basic residues" evidence="1">
    <location>
        <begin position="108"/>
        <end position="120"/>
    </location>
</feature>
<feature type="region of interest" description="Disordered" evidence="1">
    <location>
        <begin position="106"/>
        <end position="126"/>
    </location>
</feature>
<evidence type="ECO:0000313" key="4">
    <source>
        <dbReference type="Proteomes" id="UP000313359"/>
    </source>
</evidence>
<evidence type="ECO:0000256" key="2">
    <source>
        <dbReference type="SAM" id="SignalP"/>
    </source>
</evidence>
<dbReference type="Proteomes" id="UP000313359">
    <property type="component" value="Unassembled WGS sequence"/>
</dbReference>
<dbReference type="EMBL" id="ML122263">
    <property type="protein sequence ID" value="RPD61115.1"/>
    <property type="molecule type" value="Genomic_DNA"/>
</dbReference>
<evidence type="ECO:0008006" key="5">
    <source>
        <dbReference type="Google" id="ProtNLM"/>
    </source>
</evidence>